<feature type="coiled-coil region" evidence="9">
    <location>
        <begin position="30"/>
        <end position="97"/>
    </location>
</feature>
<accession>A0A2G9YDL4</accession>
<dbReference type="UniPathway" id="UPA00906">
    <property type="reaction ID" value="UER00895"/>
</dbReference>
<dbReference type="HAMAP" id="MF_00176">
    <property type="entry name" value="Ser_tRNA_synth_type1"/>
    <property type="match status" value="1"/>
</dbReference>
<keyword evidence="3 6" id="KW-0067">ATP-binding</keyword>
<dbReference type="NCBIfam" id="TIGR00414">
    <property type="entry name" value="serS"/>
    <property type="match status" value="1"/>
</dbReference>
<dbReference type="InterPro" id="IPR006195">
    <property type="entry name" value="aa-tRNA-synth_II"/>
</dbReference>
<feature type="binding site" evidence="7">
    <location>
        <position position="218"/>
    </location>
    <ligand>
        <name>L-serine</name>
        <dbReference type="ChEBI" id="CHEBI:33384"/>
    </ligand>
</feature>
<comment type="subcellular location">
    <subcellularLocation>
        <location evidence="6">Cytoplasm</location>
    </subcellularLocation>
</comment>
<protein>
    <recommendedName>
        <fullName evidence="6">Serine--tRNA ligase</fullName>
        <ecNumber evidence="6">6.1.1.11</ecNumber>
    </recommendedName>
    <alternativeName>
        <fullName evidence="6">Seryl-tRNA synthetase</fullName>
        <shortName evidence="6">SerRS</shortName>
    </alternativeName>
    <alternativeName>
        <fullName evidence="6">Seryl-tRNA(Ser/Sec) synthetase</fullName>
    </alternativeName>
</protein>
<dbReference type="InterPro" id="IPR045864">
    <property type="entry name" value="aa-tRNA-synth_II/BPL/LPL"/>
</dbReference>
<feature type="binding site" evidence="7">
    <location>
        <position position="247"/>
    </location>
    <ligand>
        <name>L-serine</name>
        <dbReference type="ChEBI" id="CHEBI:33384"/>
    </ligand>
</feature>
<keyword evidence="9" id="KW-0175">Coiled coil</keyword>
<evidence type="ECO:0000256" key="9">
    <source>
        <dbReference type="SAM" id="Coils"/>
    </source>
</evidence>
<reference evidence="11 12" key="1">
    <citation type="submission" date="2017-09" db="EMBL/GenBank/DDBJ databases">
        <title>Depth-based differentiation of microbial function through sediment-hosted aquifers and enrichment of novel symbionts in the deep terrestrial subsurface.</title>
        <authorList>
            <person name="Probst A.J."/>
            <person name="Ladd B."/>
            <person name="Jarett J.K."/>
            <person name="Geller-Mcgrath D.E."/>
            <person name="Sieber C.M."/>
            <person name="Emerson J.B."/>
            <person name="Anantharaman K."/>
            <person name="Thomas B.C."/>
            <person name="Malmstrom R."/>
            <person name="Stieglmeier M."/>
            <person name="Klingl A."/>
            <person name="Woyke T."/>
            <person name="Ryan C.M."/>
            <person name="Banfield J.F."/>
        </authorList>
    </citation>
    <scope>NUCLEOTIDE SEQUENCE [LARGE SCALE GENOMIC DNA]</scope>
    <source>
        <strain evidence="11">CG23_combo_of_CG06-09_8_20_14_all_37_13</strain>
    </source>
</reference>
<feature type="binding site" evidence="7">
    <location>
        <position position="363"/>
    </location>
    <ligand>
        <name>L-serine</name>
        <dbReference type="ChEBI" id="CHEBI:33384"/>
    </ligand>
</feature>
<dbReference type="GO" id="GO:0004828">
    <property type="term" value="F:serine-tRNA ligase activity"/>
    <property type="evidence" value="ECO:0007669"/>
    <property type="project" value="UniProtKB-UniRule"/>
</dbReference>
<dbReference type="AlphaFoldDB" id="A0A2G9YDL4"/>
<keyword evidence="2 6" id="KW-0547">Nucleotide-binding</keyword>
<feature type="binding site" evidence="6">
    <location>
        <position position="365"/>
    </location>
    <ligand>
        <name>L-serine</name>
        <dbReference type="ChEBI" id="CHEBI:33384"/>
    </ligand>
</feature>
<feature type="domain" description="Aminoacyl-transfer RNA synthetases class-II family profile" evidence="10">
    <location>
        <begin position="130"/>
        <end position="390"/>
    </location>
</feature>
<evidence type="ECO:0000313" key="12">
    <source>
        <dbReference type="Proteomes" id="UP000231480"/>
    </source>
</evidence>
<feature type="binding site" evidence="6 8">
    <location>
        <begin position="334"/>
        <end position="337"/>
    </location>
    <ligand>
        <name>ATP</name>
        <dbReference type="ChEBI" id="CHEBI:30616"/>
    </ligand>
</feature>
<dbReference type="GO" id="GO:0006434">
    <property type="term" value="P:seryl-tRNA aminoacylation"/>
    <property type="evidence" value="ECO:0007669"/>
    <property type="project" value="UniProtKB-UniRule"/>
</dbReference>
<dbReference type="InterPro" id="IPR042103">
    <property type="entry name" value="SerRS_1_N_sf"/>
</dbReference>
<evidence type="ECO:0000256" key="8">
    <source>
        <dbReference type="PIRSR" id="PIRSR001529-2"/>
    </source>
</evidence>
<evidence type="ECO:0000256" key="1">
    <source>
        <dbReference type="ARBA" id="ARBA00022598"/>
    </source>
</evidence>
<comment type="subunit">
    <text evidence="6">Homodimer. The tRNA molecule binds across the dimer.</text>
</comment>
<keyword evidence="5 6" id="KW-0030">Aminoacyl-tRNA synthetase</keyword>
<dbReference type="GO" id="GO:0016260">
    <property type="term" value="P:selenocysteine biosynthetic process"/>
    <property type="evidence" value="ECO:0007669"/>
    <property type="project" value="UniProtKB-UniRule"/>
</dbReference>
<evidence type="ECO:0000256" key="5">
    <source>
        <dbReference type="ARBA" id="ARBA00023146"/>
    </source>
</evidence>
<comment type="caution">
    <text evidence="11">The sequence shown here is derived from an EMBL/GenBank/DDBJ whole genome shotgun (WGS) entry which is preliminary data.</text>
</comment>
<feature type="binding site" evidence="6">
    <location>
        <begin position="218"/>
        <end position="220"/>
    </location>
    <ligand>
        <name>L-serine</name>
        <dbReference type="ChEBI" id="CHEBI:33384"/>
    </ligand>
</feature>
<evidence type="ECO:0000313" key="11">
    <source>
        <dbReference type="EMBL" id="PIP17304.1"/>
    </source>
</evidence>
<dbReference type="GO" id="GO:0005737">
    <property type="term" value="C:cytoplasm"/>
    <property type="evidence" value="ECO:0007669"/>
    <property type="project" value="UniProtKB-SubCell"/>
</dbReference>
<evidence type="ECO:0000259" key="10">
    <source>
        <dbReference type="PROSITE" id="PS50862"/>
    </source>
</evidence>
<name>A0A2G9YDL4_9BACT</name>
<comment type="catalytic activity">
    <reaction evidence="6">
        <text>tRNA(Sec) + L-serine + ATP = L-seryl-tRNA(Sec) + AMP + diphosphate + H(+)</text>
        <dbReference type="Rhea" id="RHEA:42580"/>
        <dbReference type="Rhea" id="RHEA-COMP:9742"/>
        <dbReference type="Rhea" id="RHEA-COMP:10128"/>
        <dbReference type="ChEBI" id="CHEBI:15378"/>
        <dbReference type="ChEBI" id="CHEBI:30616"/>
        <dbReference type="ChEBI" id="CHEBI:33019"/>
        <dbReference type="ChEBI" id="CHEBI:33384"/>
        <dbReference type="ChEBI" id="CHEBI:78442"/>
        <dbReference type="ChEBI" id="CHEBI:78533"/>
        <dbReference type="ChEBI" id="CHEBI:456215"/>
        <dbReference type="EC" id="6.1.1.11"/>
    </reaction>
</comment>
<dbReference type="EC" id="6.1.1.11" evidence="6"/>
<dbReference type="PIRSF" id="PIRSF001529">
    <property type="entry name" value="Ser-tRNA-synth_IIa"/>
    <property type="match status" value="1"/>
</dbReference>
<organism evidence="11 12">
    <name type="scientific">Candidatus Portnoybacteria bacterium CG23_combo_of_CG06-09_8_20_14_all_37_13</name>
    <dbReference type="NCBI Taxonomy" id="1974819"/>
    <lineage>
        <taxon>Bacteria</taxon>
        <taxon>Candidatus Portnoyibacteriota</taxon>
    </lineage>
</organism>
<dbReference type="EMBL" id="PCRH01000016">
    <property type="protein sequence ID" value="PIP17304.1"/>
    <property type="molecule type" value="Genomic_DNA"/>
</dbReference>
<dbReference type="Pfam" id="PF02403">
    <property type="entry name" value="Seryl_tRNA_N"/>
    <property type="match status" value="1"/>
</dbReference>
<dbReference type="Proteomes" id="UP000231480">
    <property type="component" value="Unassembled WGS sequence"/>
</dbReference>
<comment type="pathway">
    <text evidence="6">Aminoacyl-tRNA biosynthesis; selenocysteinyl-tRNA(Sec) biosynthesis; L-seryl-tRNA(Sec) from L-serine and tRNA(Sec): step 1/1.</text>
</comment>
<dbReference type="SUPFAM" id="SSF46589">
    <property type="entry name" value="tRNA-binding arm"/>
    <property type="match status" value="1"/>
</dbReference>
<evidence type="ECO:0000256" key="2">
    <source>
        <dbReference type="ARBA" id="ARBA00022741"/>
    </source>
</evidence>
<dbReference type="PANTHER" id="PTHR11778">
    <property type="entry name" value="SERYL-TRNA SYNTHETASE"/>
    <property type="match status" value="1"/>
</dbReference>
<comment type="domain">
    <text evidence="6">Consists of two distinct domains, a catalytic core and a N-terminal extension that is involved in tRNA binding.</text>
</comment>
<keyword evidence="1 6" id="KW-0436">Ligase</keyword>
<dbReference type="InterPro" id="IPR010978">
    <property type="entry name" value="tRNA-bd_arm"/>
</dbReference>
<comment type="similarity">
    <text evidence="6">Belongs to the class-II aminoacyl-tRNA synthetase family. Type-1 seryl-tRNA synthetase subfamily.</text>
</comment>
<evidence type="ECO:0000256" key="4">
    <source>
        <dbReference type="ARBA" id="ARBA00022917"/>
    </source>
</evidence>
<proteinExistence type="inferred from homology"/>
<feature type="binding site" evidence="6 7">
    <location>
        <position position="270"/>
    </location>
    <ligand>
        <name>L-serine</name>
        <dbReference type="ChEBI" id="CHEBI:33384"/>
    </ligand>
</feature>
<dbReference type="Pfam" id="PF00587">
    <property type="entry name" value="tRNA-synt_2b"/>
    <property type="match status" value="1"/>
</dbReference>
<dbReference type="Gene3D" id="1.10.287.40">
    <property type="entry name" value="Serine-tRNA synthetase, tRNA binding domain"/>
    <property type="match status" value="1"/>
</dbReference>
<dbReference type="PRINTS" id="PR00981">
    <property type="entry name" value="TRNASYNTHSER"/>
</dbReference>
<feature type="binding site" evidence="6">
    <location>
        <position position="263"/>
    </location>
    <ligand>
        <name>ATP</name>
        <dbReference type="ChEBI" id="CHEBI:30616"/>
    </ligand>
</feature>
<dbReference type="InterPro" id="IPR033729">
    <property type="entry name" value="SerRS_core"/>
</dbReference>
<evidence type="ECO:0000256" key="6">
    <source>
        <dbReference type="HAMAP-Rule" id="MF_00176"/>
    </source>
</evidence>
<feature type="binding site" evidence="8">
    <location>
        <begin position="263"/>
        <end position="266"/>
    </location>
    <ligand>
        <name>ATP</name>
        <dbReference type="ChEBI" id="CHEBI:30616"/>
    </ligand>
</feature>
<dbReference type="Gene3D" id="3.30.930.10">
    <property type="entry name" value="Bira Bifunctional Protein, Domain 2"/>
    <property type="match status" value="1"/>
</dbReference>
<comment type="catalytic activity">
    <reaction evidence="6">
        <text>tRNA(Ser) + L-serine + ATP = L-seryl-tRNA(Ser) + AMP + diphosphate + H(+)</text>
        <dbReference type="Rhea" id="RHEA:12292"/>
        <dbReference type="Rhea" id="RHEA-COMP:9669"/>
        <dbReference type="Rhea" id="RHEA-COMP:9703"/>
        <dbReference type="ChEBI" id="CHEBI:15378"/>
        <dbReference type="ChEBI" id="CHEBI:30616"/>
        <dbReference type="ChEBI" id="CHEBI:33019"/>
        <dbReference type="ChEBI" id="CHEBI:33384"/>
        <dbReference type="ChEBI" id="CHEBI:78442"/>
        <dbReference type="ChEBI" id="CHEBI:78533"/>
        <dbReference type="ChEBI" id="CHEBI:456215"/>
        <dbReference type="EC" id="6.1.1.11"/>
    </reaction>
</comment>
<dbReference type="CDD" id="cd00770">
    <property type="entry name" value="SerRS_core"/>
    <property type="match status" value="1"/>
</dbReference>
<comment type="function">
    <text evidence="6">Catalyzes the attachment of serine to tRNA(Ser). Is also able to aminoacylate tRNA(Sec) with serine, to form the misacylated tRNA L-seryl-tRNA(Sec), which will be further converted into selenocysteinyl-tRNA(Sec).</text>
</comment>
<feature type="site" description="Important for serine binding" evidence="7">
    <location>
        <position position="365"/>
    </location>
</feature>
<feature type="binding site" evidence="6 8">
    <location>
        <begin position="247"/>
        <end position="249"/>
    </location>
    <ligand>
        <name>ATP</name>
        <dbReference type="ChEBI" id="CHEBI:30616"/>
    </ligand>
</feature>
<dbReference type="GO" id="GO:0005524">
    <property type="term" value="F:ATP binding"/>
    <property type="evidence" value="ECO:0007669"/>
    <property type="project" value="UniProtKB-UniRule"/>
</dbReference>
<sequence length="403" mass="46317">MLDIKFIRENPEKVKNGCLKKQAKIDIDQILYLDSQKRKLLQKIDNLKAERKRISAMGGPAFGRQDLDKLKKIKLQLKIHESELKDIERELQESMLLIPNLPFDEVPEGKDEKANLVIKEHGQKTEKKIDYLTIAEKLDLIDIKRAAKTSGARFYYLKKELVWLEFALINLAFEFLTKQGFTPILPPLMLKKEAMQGAGFPWEEAFTIEKDNFYLIGTSEHAIAAMHMNEIIKDLPKRYIGFSACFRREAGSYGKDTRGILRVHQFDKAEMFSFCHPDESKEEHKFLVGLEEKLMQSLGLPYRLVQLCAGDLGTAAAATYDIETWLPSEQKYRETHSCSNCTDFQARRLNIRYEPGKLVHTLNGTAFAVPRILIAILENYQQKDGSIEVPKALQKYIGFKKIG</sequence>
<dbReference type="InterPro" id="IPR002317">
    <property type="entry name" value="Ser-tRNA-ligase_type_1"/>
</dbReference>
<evidence type="ECO:0000256" key="7">
    <source>
        <dbReference type="PIRSR" id="PIRSR001529-1"/>
    </source>
</evidence>
<dbReference type="SUPFAM" id="SSF55681">
    <property type="entry name" value="Class II aaRS and biotin synthetases"/>
    <property type="match status" value="1"/>
</dbReference>
<keyword evidence="6" id="KW-0963">Cytoplasm</keyword>
<gene>
    <name evidence="6" type="primary">serS</name>
    <name evidence="11" type="ORF">COX44_00625</name>
</gene>
<dbReference type="InterPro" id="IPR015866">
    <property type="entry name" value="Ser-tRNA-synth_1_N"/>
</dbReference>
<dbReference type="PROSITE" id="PS50862">
    <property type="entry name" value="AA_TRNA_LIGASE_II"/>
    <property type="match status" value="1"/>
</dbReference>
<dbReference type="InterPro" id="IPR002314">
    <property type="entry name" value="aa-tRNA-synt_IIb"/>
</dbReference>
<evidence type="ECO:0000256" key="3">
    <source>
        <dbReference type="ARBA" id="ARBA00022840"/>
    </source>
</evidence>
<keyword evidence="4 6" id="KW-0648">Protein biosynthesis</keyword>